<name>A0ABY1ZRL9_9GAMM</name>
<sequence>MPLSLSVALRPAVVFTLMVCTLLLAGCSREAVYDAMIAHERKAAGLLDASMEVDQHTVAYLHNQYPVDGPDMVLLHGFAANKENWLGMAGELTDHYNVYAIDLPGHGASDKDLNRDYTIGAQTGYVKAILDALELDRVHMVGNSMGGAITAQFAATYPDRVLTATLLDPAGVMVYDSELVERVEAGDNPLIVERPGDFEKLVDFAMERKPFVPWPIYSVMEDHALANRAINHRIFSQIENSGYDPAFRERLASIRAPVLIIWGREDRVIDYRNADIFETRIPHARKVILDDVGHVPMIEVPERTAALVQGFIQDQAGN</sequence>
<evidence type="ECO:0000259" key="1">
    <source>
        <dbReference type="Pfam" id="PF12697"/>
    </source>
</evidence>
<evidence type="ECO:0000313" key="2">
    <source>
        <dbReference type="EMBL" id="TBW58509.1"/>
    </source>
</evidence>
<dbReference type="GO" id="GO:0016787">
    <property type="term" value="F:hydrolase activity"/>
    <property type="evidence" value="ECO:0007669"/>
    <property type="project" value="UniProtKB-KW"/>
</dbReference>
<dbReference type="InterPro" id="IPR000073">
    <property type="entry name" value="AB_hydrolase_1"/>
</dbReference>
<dbReference type="RefSeq" id="WP_131479202.1">
    <property type="nucleotide sequence ID" value="NZ_SJDL01000004.1"/>
</dbReference>
<gene>
    <name evidence="2" type="ORF">EZI54_03755</name>
</gene>
<dbReference type="SUPFAM" id="SSF53474">
    <property type="entry name" value="alpha/beta-Hydrolases"/>
    <property type="match status" value="1"/>
</dbReference>
<dbReference type="PANTHER" id="PTHR43798">
    <property type="entry name" value="MONOACYLGLYCEROL LIPASE"/>
    <property type="match status" value="1"/>
</dbReference>
<evidence type="ECO:0000313" key="3">
    <source>
        <dbReference type="Proteomes" id="UP000313645"/>
    </source>
</evidence>
<dbReference type="PANTHER" id="PTHR43798:SF5">
    <property type="entry name" value="MONOACYLGLYCEROL LIPASE ABHD6"/>
    <property type="match status" value="1"/>
</dbReference>
<dbReference type="InterPro" id="IPR050266">
    <property type="entry name" value="AB_hydrolase_sf"/>
</dbReference>
<reference evidence="2 3" key="1">
    <citation type="submission" date="2019-02" db="EMBL/GenBank/DDBJ databases">
        <title>Marinobacter halodurans sp. nov., a marine bacterium isolated from sea tidal flat.</title>
        <authorList>
            <person name="Yoo Y."/>
            <person name="Lee D.W."/>
            <person name="Kim B.S."/>
            <person name="Kim J.-J."/>
        </authorList>
    </citation>
    <scope>NUCLEOTIDE SEQUENCE [LARGE SCALE GENOMIC DNA]</scope>
    <source>
        <strain evidence="2 3">YJ-S3-2</strain>
    </source>
</reference>
<protein>
    <submittedName>
        <fullName evidence="2">Alpha/beta fold hydrolase</fullName>
    </submittedName>
</protein>
<organism evidence="2 3">
    <name type="scientific">Marinobacter halodurans</name>
    <dbReference type="NCBI Taxonomy" id="2528979"/>
    <lineage>
        <taxon>Bacteria</taxon>
        <taxon>Pseudomonadati</taxon>
        <taxon>Pseudomonadota</taxon>
        <taxon>Gammaproteobacteria</taxon>
        <taxon>Pseudomonadales</taxon>
        <taxon>Marinobacteraceae</taxon>
        <taxon>Marinobacter</taxon>
    </lineage>
</organism>
<feature type="domain" description="AB hydrolase-1" evidence="1">
    <location>
        <begin position="72"/>
        <end position="306"/>
    </location>
</feature>
<keyword evidence="2" id="KW-0378">Hydrolase</keyword>
<accession>A0ABY1ZRL9</accession>
<comment type="caution">
    <text evidence="2">The sequence shown here is derived from an EMBL/GenBank/DDBJ whole genome shotgun (WGS) entry which is preliminary data.</text>
</comment>
<keyword evidence="3" id="KW-1185">Reference proteome</keyword>
<dbReference type="EMBL" id="SJDL01000004">
    <property type="protein sequence ID" value="TBW58509.1"/>
    <property type="molecule type" value="Genomic_DNA"/>
</dbReference>
<dbReference type="InterPro" id="IPR029058">
    <property type="entry name" value="AB_hydrolase_fold"/>
</dbReference>
<dbReference type="Gene3D" id="3.40.50.1820">
    <property type="entry name" value="alpha/beta hydrolase"/>
    <property type="match status" value="1"/>
</dbReference>
<dbReference type="PRINTS" id="PR00111">
    <property type="entry name" value="ABHYDROLASE"/>
</dbReference>
<proteinExistence type="predicted"/>
<dbReference type="Pfam" id="PF12697">
    <property type="entry name" value="Abhydrolase_6"/>
    <property type="match status" value="1"/>
</dbReference>
<dbReference type="Proteomes" id="UP000313645">
    <property type="component" value="Unassembled WGS sequence"/>
</dbReference>